<dbReference type="AlphaFoldDB" id="A0A5C2HJX0"/>
<evidence type="ECO:0000313" key="1">
    <source>
        <dbReference type="EMBL" id="QEP41421.1"/>
    </source>
</evidence>
<proteinExistence type="predicted"/>
<dbReference type="EMBL" id="CP036246">
    <property type="protein sequence ID" value="QEP41421.1"/>
    <property type="molecule type" value="Genomic_DNA"/>
</dbReference>
<reference evidence="1 2" key="1">
    <citation type="submission" date="2019-09" db="EMBL/GenBank/DDBJ databases">
        <title>Complete genome sequencing of four Arcobacter species reveals a diverse suite of mobile elements.</title>
        <authorList>
            <person name="Miller W.G."/>
            <person name="Yee E."/>
            <person name="Bono J.L."/>
        </authorList>
    </citation>
    <scope>NUCLEOTIDE SEQUENCE [LARGE SCALE GENOMIC DNA]</scope>
    <source>
        <strain evidence="1 2">CCUG 56899</strain>
    </source>
</reference>
<sequence length="295" mass="34798">MEYFSGLDEKDKKSQHKKFELIKNLTVWSDLLGFSNDFCKNGWILNQEQWEKIDLRLKNFYRQHYLNISSLNEYIFILNDAVVRTIPLVYNESSSVMNCYPLNNHIYEISMWIRTVIISHINVNKSDEIGARTVLSYGERFNSFLDEITVDDLVYNYTKRDINEKSQLAINTGDYTLMHNPRQLQMNTALSKSYILESLGSKAGLKGNSFFIDKSFFEYIKNIALNDSILEVIDEDGLFVIKYVDELEIECNWLMGFDFEKRIKIDKPFETVVYEIKSFYPVDENPKKFKFDLII</sequence>
<gene>
    <name evidence="1" type="ORF">APORC_1861</name>
</gene>
<dbReference type="Proteomes" id="UP000322644">
    <property type="component" value="Chromosome"/>
</dbReference>
<dbReference type="RefSeq" id="WP_066387635.1">
    <property type="nucleotide sequence ID" value="NZ_CP036246.2"/>
</dbReference>
<accession>A0A5C2HJX0</accession>
<name>A0A5C2HJX0_9BACT</name>
<reference evidence="1 2" key="2">
    <citation type="submission" date="2019-09" db="EMBL/GenBank/DDBJ databases">
        <title>Taxonomic note: a critical rebuttal of the proposed division of the genus Arcobacter into six genera, emended descriptions of Arcobacter anaerophilus and the genus Arcobacter, and an assessment of genus-level boundaries for Epsilonproteobacteria using in silico genomic comparator tools.</title>
        <authorList>
            <person name="On S.L.W."/>
            <person name="Miller W.G."/>
            <person name="Biggs P."/>
            <person name="Cornelius A."/>
            <person name="Vandamme P."/>
        </authorList>
    </citation>
    <scope>NUCLEOTIDE SEQUENCE [LARGE SCALE GENOMIC DNA]</scope>
    <source>
        <strain evidence="1 2">CCUG 56899</strain>
    </source>
</reference>
<evidence type="ECO:0000313" key="2">
    <source>
        <dbReference type="Proteomes" id="UP000322644"/>
    </source>
</evidence>
<dbReference type="KEGG" id="apoc:APORC_1861"/>
<organism evidence="1 2">
    <name type="scientific">Arcobacter porcinus</name>
    <dbReference type="NCBI Taxonomy" id="1935204"/>
    <lineage>
        <taxon>Bacteria</taxon>
        <taxon>Pseudomonadati</taxon>
        <taxon>Campylobacterota</taxon>
        <taxon>Epsilonproteobacteria</taxon>
        <taxon>Campylobacterales</taxon>
        <taxon>Arcobacteraceae</taxon>
        <taxon>Arcobacter</taxon>
    </lineage>
</organism>
<protein>
    <submittedName>
        <fullName evidence="1">Uncharacterized protein</fullName>
    </submittedName>
</protein>